<dbReference type="KEGG" id="ngr:NAEGRDRAFT_51055"/>
<evidence type="ECO:0000313" key="5">
    <source>
        <dbReference type="EMBL" id="EFC41449.1"/>
    </source>
</evidence>
<dbReference type="RefSeq" id="XP_002674193.1">
    <property type="nucleotide sequence ID" value="XM_002674147.1"/>
</dbReference>
<feature type="compositionally biased region" description="Gly residues" evidence="3">
    <location>
        <begin position="13"/>
        <end position="22"/>
    </location>
</feature>
<dbReference type="Pfam" id="PF24981">
    <property type="entry name" value="Beta-prop_ATRN-LZTR1"/>
    <property type="match status" value="1"/>
</dbReference>
<dbReference type="Gene3D" id="2.120.10.80">
    <property type="entry name" value="Kelch-type beta propeller"/>
    <property type="match status" value="1"/>
</dbReference>
<dbReference type="InParanoid" id="D2VNQ4"/>
<dbReference type="InterPro" id="IPR052125">
    <property type="entry name" value="KLHDC10"/>
</dbReference>
<dbReference type="PANTHER" id="PTHR46428:SF1">
    <property type="entry name" value="KELCH DOMAIN-CONTAINING PROTEIN 10"/>
    <property type="match status" value="1"/>
</dbReference>
<dbReference type="VEuPathDB" id="AmoebaDB:NAEGRDRAFT_51055"/>
<reference evidence="5 6" key="1">
    <citation type="journal article" date="2010" name="Cell">
        <title>The genome of Naegleria gruberi illuminates early eukaryotic versatility.</title>
        <authorList>
            <person name="Fritz-Laylin L.K."/>
            <person name="Prochnik S.E."/>
            <person name="Ginger M.L."/>
            <person name="Dacks J.B."/>
            <person name="Carpenter M.L."/>
            <person name="Field M.C."/>
            <person name="Kuo A."/>
            <person name="Paredez A."/>
            <person name="Chapman J."/>
            <person name="Pham J."/>
            <person name="Shu S."/>
            <person name="Neupane R."/>
            <person name="Cipriano M."/>
            <person name="Mancuso J."/>
            <person name="Tu H."/>
            <person name="Salamov A."/>
            <person name="Lindquist E."/>
            <person name="Shapiro H."/>
            <person name="Lucas S."/>
            <person name="Grigoriev I.V."/>
            <person name="Cande W.Z."/>
            <person name="Fulton C."/>
            <person name="Rokhsar D.S."/>
            <person name="Dawson S.C."/>
        </authorList>
    </citation>
    <scope>NUCLEOTIDE SEQUENCE [LARGE SCALE GENOMIC DNA]</scope>
    <source>
        <strain evidence="5 6">NEG-M</strain>
    </source>
</reference>
<gene>
    <name evidence="5" type="ORF">NAEGRDRAFT_51055</name>
</gene>
<dbReference type="GO" id="GO:0032874">
    <property type="term" value="P:positive regulation of stress-activated MAPK cascade"/>
    <property type="evidence" value="ECO:0007669"/>
    <property type="project" value="TreeGrafter"/>
</dbReference>
<evidence type="ECO:0000313" key="6">
    <source>
        <dbReference type="Proteomes" id="UP000006671"/>
    </source>
</evidence>
<dbReference type="AlphaFoldDB" id="D2VNQ4"/>
<dbReference type="Proteomes" id="UP000006671">
    <property type="component" value="Unassembled WGS sequence"/>
</dbReference>
<evidence type="ECO:0000259" key="4">
    <source>
        <dbReference type="Pfam" id="PF24981"/>
    </source>
</evidence>
<protein>
    <submittedName>
        <fullName evidence="5">Predicted protein</fullName>
    </submittedName>
</protein>
<dbReference type="GeneID" id="8850756"/>
<sequence length="459" mass="52858">MRRLLARLSMRGAGAGGNGEGSEGSSSDEETGSILAEMNYSETIKPMAIATNMQLPVYNNDYLKSDSTTRYYCANSMQYTENSHMYAALVGNEIFYFPSDYMGVSHRKQILCCKLSSSLKDKAADTNMIEKHRDFRVTTEIFNTTYTCKDNVKQENNVLFRALCTDEEKHLVYSYGGSIFTFERSPTNNFHIFNAKNKEYSLIELKDSENLPKLEGHTLIRRDANTFYTFGGLLEKAFCNKIFEFNIKTGEWREVIATNHDQVKPRSYHVGQYVKKHDVMVIVSGKLKVGQYAPMTDEILIYHFKENRFQIITNSPTPFHKIPACHVIHSCNLTDNQFAFYGGCKTTDYNVDEDYDPHLFVFTFNNRTDKKSTDLTPVVSMFNLQERIPSCYTTIVYHRKFKCFVLLGANAGQRKDRLSFFYLDPISYNNPIEAFVNMKSVMDFEDHSRLQDVTLHCTH</sequence>
<organism evidence="6">
    <name type="scientific">Naegleria gruberi</name>
    <name type="common">Amoeba</name>
    <dbReference type="NCBI Taxonomy" id="5762"/>
    <lineage>
        <taxon>Eukaryota</taxon>
        <taxon>Discoba</taxon>
        <taxon>Heterolobosea</taxon>
        <taxon>Tetramitia</taxon>
        <taxon>Eutetramitia</taxon>
        <taxon>Vahlkampfiidae</taxon>
        <taxon>Naegleria</taxon>
    </lineage>
</organism>
<name>D2VNQ4_NAEGR</name>
<keyword evidence="2" id="KW-0677">Repeat</keyword>
<dbReference type="EMBL" id="GG738885">
    <property type="protein sequence ID" value="EFC41449.1"/>
    <property type="molecule type" value="Genomic_DNA"/>
</dbReference>
<dbReference type="InterPro" id="IPR015915">
    <property type="entry name" value="Kelch-typ_b-propeller"/>
</dbReference>
<dbReference type="OMA" id="CYTTIVY"/>
<dbReference type="SUPFAM" id="SSF117281">
    <property type="entry name" value="Kelch motif"/>
    <property type="match status" value="1"/>
</dbReference>
<dbReference type="PANTHER" id="PTHR46428">
    <property type="entry name" value="KELCH DOMAIN-CONTAINING PROTEIN 10"/>
    <property type="match status" value="1"/>
</dbReference>
<dbReference type="OrthoDB" id="10255580at2759"/>
<dbReference type="InterPro" id="IPR056737">
    <property type="entry name" value="Beta-prop_ATRN-MKLN-like"/>
</dbReference>
<keyword evidence="6" id="KW-1185">Reference proteome</keyword>
<evidence type="ECO:0000256" key="3">
    <source>
        <dbReference type="SAM" id="MobiDB-lite"/>
    </source>
</evidence>
<proteinExistence type="predicted"/>
<feature type="region of interest" description="Disordered" evidence="3">
    <location>
        <begin position="11"/>
        <end position="30"/>
    </location>
</feature>
<keyword evidence="1" id="KW-0880">Kelch repeat</keyword>
<feature type="domain" description="Attractin/MKLN-like beta-propeller" evidence="4">
    <location>
        <begin position="170"/>
        <end position="365"/>
    </location>
</feature>
<accession>D2VNQ4</accession>
<evidence type="ECO:0000256" key="2">
    <source>
        <dbReference type="ARBA" id="ARBA00022737"/>
    </source>
</evidence>
<evidence type="ECO:0000256" key="1">
    <source>
        <dbReference type="ARBA" id="ARBA00022441"/>
    </source>
</evidence>